<evidence type="ECO:0000313" key="4">
    <source>
        <dbReference type="Proteomes" id="UP000054399"/>
    </source>
</evidence>
<feature type="transmembrane region" description="Helical" evidence="2">
    <location>
        <begin position="90"/>
        <end position="111"/>
    </location>
</feature>
<sequence>MSAKTEDGFTSGSHYAQEPSTQSGGKWGRWRRRTAAAEEDKGVTWLSVQIFHTPKFNDSADEQQQWFPFFISLLSYSLILRLSSSHLSVLYLYSFFPAMQGIIISISFRLFTLRVA</sequence>
<reference evidence="4" key="1">
    <citation type="submission" date="2015-01" db="EMBL/GenBank/DDBJ databases">
        <title>The Genome Sequence of Cryptococcus gattii MMRL2647.</title>
        <authorList>
            <consortium name="The Broad Institute Genomics Platform"/>
            <person name="Cuomo C."/>
            <person name="Litvintseva A."/>
            <person name="Chen Y."/>
            <person name="Heitman J."/>
            <person name="Sun S."/>
            <person name="Springer D."/>
            <person name="Dromer F."/>
            <person name="Young S."/>
            <person name="Zeng Q."/>
            <person name="Gargeya S."/>
            <person name="Abouelleil A."/>
            <person name="Alvarado L."/>
            <person name="Chapman S.B."/>
            <person name="Gainer-Dewar J."/>
            <person name="Goldberg J."/>
            <person name="Griggs A."/>
            <person name="Gujja S."/>
            <person name="Hansen M."/>
            <person name="Howarth C."/>
            <person name="Imamovic A."/>
            <person name="Larimer J."/>
            <person name="Murphy C."/>
            <person name="Naylor J."/>
            <person name="Pearson M."/>
            <person name="Priest M."/>
            <person name="Roberts A."/>
            <person name="Saif S."/>
            <person name="Shea T."/>
            <person name="Sykes S."/>
            <person name="Wortman J."/>
            <person name="Nusbaum C."/>
            <person name="Birren B."/>
        </authorList>
    </citation>
    <scope>NUCLEOTIDE SEQUENCE [LARGE SCALE GENOMIC DNA]</scope>
    <source>
        <strain evidence="4">IND107</strain>
    </source>
</reference>
<proteinExistence type="predicted"/>
<keyword evidence="2" id="KW-1133">Transmembrane helix</keyword>
<keyword evidence="2" id="KW-0472">Membrane</keyword>
<dbReference type="EMBL" id="ATAM02000006">
    <property type="protein sequence ID" value="KAL0247781.1"/>
    <property type="molecule type" value="Genomic_DNA"/>
</dbReference>
<dbReference type="Proteomes" id="UP000054399">
    <property type="component" value="Unassembled WGS sequence"/>
</dbReference>
<keyword evidence="2" id="KW-0812">Transmembrane</keyword>
<keyword evidence="4" id="KW-1185">Reference proteome</keyword>
<organism evidence="3 4">
    <name type="scientific">Cryptococcus tetragattii IND107</name>
    <dbReference type="NCBI Taxonomy" id="1296105"/>
    <lineage>
        <taxon>Eukaryota</taxon>
        <taxon>Fungi</taxon>
        <taxon>Dikarya</taxon>
        <taxon>Basidiomycota</taxon>
        <taxon>Agaricomycotina</taxon>
        <taxon>Tremellomycetes</taxon>
        <taxon>Tremellales</taxon>
        <taxon>Cryptococcaceae</taxon>
        <taxon>Cryptococcus</taxon>
        <taxon>Cryptococcus gattii species complex</taxon>
    </lineage>
</organism>
<feature type="compositionally biased region" description="Polar residues" evidence="1">
    <location>
        <begin position="8"/>
        <end position="24"/>
    </location>
</feature>
<gene>
    <name evidence="3" type="ORF">I308_103859</name>
</gene>
<reference evidence="3 4" key="2">
    <citation type="submission" date="2024-01" db="EMBL/GenBank/DDBJ databases">
        <title>Comparative genomics of Cryptococcus and Kwoniella reveals pathogenesis evolution and contrasting modes of karyotype evolution via chromosome fusion or intercentromeric recombination.</title>
        <authorList>
            <person name="Coelho M.A."/>
            <person name="David-Palma M."/>
            <person name="Shea T."/>
            <person name="Bowers K."/>
            <person name="Mcginley-Smith S."/>
            <person name="Mohammad A.W."/>
            <person name="Gnirke A."/>
            <person name="Yurkov A.M."/>
            <person name="Nowrousian M."/>
            <person name="Sun S."/>
            <person name="Cuomo C.A."/>
            <person name="Heitman J."/>
        </authorList>
    </citation>
    <scope>NUCLEOTIDE SEQUENCE [LARGE SCALE GENOMIC DNA]</scope>
    <source>
        <strain evidence="3 4">IND107</strain>
    </source>
</reference>
<dbReference type="GeneID" id="91990715"/>
<comment type="caution">
    <text evidence="3">The sequence shown here is derived from an EMBL/GenBank/DDBJ whole genome shotgun (WGS) entry which is preliminary data.</text>
</comment>
<evidence type="ECO:0000313" key="3">
    <source>
        <dbReference type="EMBL" id="KAL0247781.1"/>
    </source>
</evidence>
<accession>A0ABR3BRF7</accession>
<evidence type="ECO:0000256" key="2">
    <source>
        <dbReference type="SAM" id="Phobius"/>
    </source>
</evidence>
<name>A0ABR3BRF7_9TREE</name>
<evidence type="ECO:0000256" key="1">
    <source>
        <dbReference type="SAM" id="MobiDB-lite"/>
    </source>
</evidence>
<feature type="region of interest" description="Disordered" evidence="1">
    <location>
        <begin position="1"/>
        <end position="30"/>
    </location>
</feature>
<dbReference type="RefSeq" id="XP_066613742.1">
    <property type="nucleotide sequence ID" value="XM_066758340.1"/>
</dbReference>
<protein>
    <submittedName>
        <fullName evidence="3">Uncharacterized protein</fullName>
    </submittedName>
</protein>